<gene>
    <name evidence="1" type="ORF">SAMN05428971_0366</name>
</gene>
<dbReference type="AlphaFoldDB" id="A0A1I4WWK8"/>
<evidence type="ECO:0000313" key="1">
    <source>
        <dbReference type="EMBL" id="SFN17573.1"/>
    </source>
</evidence>
<dbReference type="EMBL" id="FOVG01000001">
    <property type="protein sequence ID" value="SFN17573.1"/>
    <property type="molecule type" value="Genomic_DNA"/>
</dbReference>
<keyword evidence="2" id="KW-1185">Reference proteome</keyword>
<evidence type="ECO:0000313" key="2">
    <source>
        <dbReference type="Proteomes" id="UP000198968"/>
    </source>
</evidence>
<name>A0A1I4WWK8_9GAMM</name>
<accession>A0A1I4WWK8</accession>
<dbReference type="RefSeq" id="WP_207308297.1">
    <property type="nucleotide sequence ID" value="NZ_FOVG01000001.1"/>
</dbReference>
<organism evidence="1 2">
    <name type="scientific">Candidatus Pantoea varia</name>
    <dbReference type="NCBI Taxonomy" id="1881036"/>
    <lineage>
        <taxon>Bacteria</taxon>
        <taxon>Pseudomonadati</taxon>
        <taxon>Pseudomonadota</taxon>
        <taxon>Gammaproteobacteria</taxon>
        <taxon>Enterobacterales</taxon>
        <taxon>Erwiniaceae</taxon>
        <taxon>Pantoea</taxon>
    </lineage>
</organism>
<protein>
    <submittedName>
        <fullName evidence="1">Uncharacterized protein</fullName>
    </submittedName>
</protein>
<dbReference type="Proteomes" id="UP000198968">
    <property type="component" value="Unassembled WGS sequence"/>
</dbReference>
<proteinExistence type="predicted"/>
<reference evidence="2" key="1">
    <citation type="submission" date="2016-10" db="EMBL/GenBank/DDBJ databases">
        <authorList>
            <person name="Varghese N."/>
            <person name="Submissions S."/>
        </authorList>
    </citation>
    <scope>NUCLEOTIDE SEQUENCE [LARGE SCALE GENOMIC DNA]</scope>
    <source>
        <strain evidence="2">OV426</strain>
    </source>
</reference>
<sequence length="36" mass="4333">MIYMILVVALGLFVYGSYKVVEQRRHRHMTPSRPRQ</sequence>